<evidence type="ECO:0000313" key="2">
    <source>
        <dbReference type="EMBL" id="ROH76362.1"/>
    </source>
</evidence>
<evidence type="ECO:0000256" key="1">
    <source>
        <dbReference type="SAM" id="Phobius"/>
    </source>
</evidence>
<gene>
    <name evidence="2" type="ORF">EC392_15760</name>
</gene>
<keyword evidence="1" id="KW-0472">Membrane</keyword>
<keyword evidence="1" id="KW-0812">Transmembrane</keyword>
<feature type="transmembrane region" description="Helical" evidence="1">
    <location>
        <begin position="190"/>
        <end position="216"/>
    </location>
</feature>
<dbReference type="AlphaFoldDB" id="A0A3N0U7Z2"/>
<dbReference type="InterPro" id="IPR046188">
    <property type="entry name" value="DUF6216"/>
</dbReference>
<dbReference type="RefSeq" id="WP_112103866.1">
    <property type="nucleotide sequence ID" value="NZ_LUSU01000008.1"/>
</dbReference>
<keyword evidence="1" id="KW-1133">Transmembrane helix</keyword>
<dbReference type="EMBL" id="RJUJ01000024">
    <property type="protein sequence ID" value="ROH76362.1"/>
    <property type="molecule type" value="Genomic_DNA"/>
</dbReference>
<dbReference type="Pfam" id="PF19723">
    <property type="entry name" value="DUF6216"/>
    <property type="match status" value="1"/>
</dbReference>
<organism evidence="2 3">
    <name type="scientific">Lonsdalea populi</name>
    <dbReference type="NCBI Taxonomy" id="1172565"/>
    <lineage>
        <taxon>Bacteria</taxon>
        <taxon>Pseudomonadati</taxon>
        <taxon>Pseudomonadota</taxon>
        <taxon>Gammaproteobacteria</taxon>
        <taxon>Enterobacterales</taxon>
        <taxon>Pectobacteriaceae</taxon>
        <taxon>Lonsdalea</taxon>
    </lineage>
</organism>
<reference evidence="2 3" key="1">
    <citation type="submission" date="2018-10" db="EMBL/GenBank/DDBJ databases">
        <title>New species genome.</title>
        <authorList>
            <person name="Li Y."/>
        </authorList>
    </citation>
    <scope>NUCLEOTIDE SEQUENCE [LARGE SCALE GENOMIC DNA]</scope>
    <source>
        <strain evidence="2 3">L6_4B</strain>
    </source>
</reference>
<comment type="caution">
    <text evidence="2">The sequence shown here is derived from an EMBL/GenBank/DDBJ whole genome shotgun (WGS) entry which is preliminary data.</text>
</comment>
<feature type="transmembrane region" description="Helical" evidence="1">
    <location>
        <begin position="15"/>
        <end position="34"/>
    </location>
</feature>
<protein>
    <submittedName>
        <fullName evidence="2">Uncharacterized protein</fullName>
    </submittedName>
</protein>
<dbReference type="Proteomes" id="UP000274511">
    <property type="component" value="Unassembled WGS sequence"/>
</dbReference>
<evidence type="ECO:0000313" key="3">
    <source>
        <dbReference type="Proteomes" id="UP000274511"/>
    </source>
</evidence>
<feature type="transmembrane region" description="Helical" evidence="1">
    <location>
        <begin position="75"/>
        <end position="97"/>
    </location>
</feature>
<dbReference type="OrthoDB" id="6433531at2"/>
<sequence>MDNLDQVNAILGSPLWGAFAAAAALCVRVVWRWLRTLPEDREAWGLIDDVKPWMIRLSGIKSREKLLTPPGRADYLGAVILSILFASLFSVMTYVMGRYVIRVPHDWASLTMTVEGKENFLLTLDKAKGVVDQQPWEITPTTCRSQSYDDISLDLHLSPALVRAVCGNIGMEKSQQDIQKRIDETRYNKVWFSIIYLYFLVFFVFILISIFSDILLRKKAIAHHEKEKAIAHQYLT</sequence>
<accession>A0A3N0U7Z2</accession>
<proteinExistence type="predicted"/>
<name>A0A3N0U7Z2_9GAMM</name>